<dbReference type="InterPro" id="IPR000524">
    <property type="entry name" value="Tscrpt_reg_HTH_GntR"/>
</dbReference>
<accession>A0A940DVR4</accession>
<dbReference type="Proteomes" id="UP000725002">
    <property type="component" value="Unassembled WGS sequence"/>
</dbReference>
<feature type="domain" description="HTH gntR-type" evidence="4">
    <location>
        <begin position="7"/>
        <end position="75"/>
    </location>
</feature>
<evidence type="ECO:0000313" key="5">
    <source>
        <dbReference type="EMBL" id="MBO8484639.1"/>
    </source>
</evidence>
<dbReference type="Gene3D" id="1.10.287.100">
    <property type="match status" value="1"/>
</dbReference>
<evidence type="ECO:0000256" key="1">
    <source>
        <dbReference type="ARBA" id="ARBA00023015"/>
    </source>
</evidence>
<dbReference type="CDD" id="cd07377">
    <property type="entry name" value="WHTH_GntR"/>
    <property type="match status" value="1"/>
</dbReference>
<protein>
    <submittedName>
        <fullName evidence="5">GntR family transcriptional regulator</fullName>
    </submittedName>
</protein>
<keyword evidence="1" id="KW-0805">Transcription regulation</keyword>
<keyword evidence="2" id="KW-0238">DNA-binding</keyword>
<organism evidence="5 6">
    <name type="scientific">Candidatus Cryptobacteroides avicola</name>
    <dbReference type="NCBI Taxonomy" id="2840757"/>
    <lineage>
        <taxon>Bacteria</taxon>
        <taxon>Pseudomonadati</taxon>
        <taxon>Bacteroidota</taxon>
        <taxon>Bacteroidia</taxon>
        <taxon>Bacteroidales</taxon>
        <taxon>Candidatus Cryptobacteroides</taxon>
    </lineage>
</organism>
<evidence type="ECO:0000259" key="4">
    <source>
        <dbReference type="PROSITE" id="PS50949"/>
    </source>
</evidence>
<dbReference type="Gene3D" id="1.10.10.10">
    <property type="entry name" value="Winged helix-like DNA-binding domain superfamily/Winged helix DNA-binding domain"/>
    <property type="match status" value="1"/>
</dbReference>
<comment type="caution">
    <text evidence="5">The sequence shown here is derived from an EMBL/GenBank/DDBJ whole genome shotgun (WGS) entry which is preliminary data.</text>
</comment>
<dbReference type="InterPro" id="IPR036390">
    <property type="entry name" value="WH_DNA-bd_sf"/>
</dbReference>
<proteinExistence type="predicted"/>
<evidence type="ECO:0000256" key="2">
    <source>
        <dbReference type="ARBA" id="ARBA00023125"/>
    </source>
</evidence>
<dbReference type="GO" id="GO:0003700">
    <property type="term" value="F:DNA-binding transcription factor activity"/>
    <property type="evidence" value="ECO:0007669"/>
    <property type="project" value="InterPro"/>
</dbReference>
<dbReference type="AlphaFoldDB" id="A0A940DVR4"/>
<dbReference type="EMBL" id="JADILV010000080">
    <property type="protein sequence ID" value="MBO8484639.1"/>
    <property type="molecule type" value="Genomic_DNA"/>
</dbReference>
<keyword evidence="3" id="KW-0804">Transcription</keyword>
<dbReference type="PANTHER" id="PTHR38445:SF10">
    <property type="entry name" value="GNTR-FAMILY TRANSCRIPTIONAL REGULATOR"/>
    <property type="match status" value="1"/>
</dbReference>
<gene>
    <name evidence="5" type="ORF">IAB75_11110</name>
</gene>
<dbReference type="Pfam" id="PF00392">
    <property type="entry name" value="GntR"/>
    <property type="match status" value="1"/>
</dbReference>
<name>A0A940DVR4_9BACT</name>
<dbReference type="SUPFAM" id="SSF46785">
    <property type="entry name" value="Winged helix' DNA-binding domain"/>
    <property type="match status" value="1"/>
</dbReference>
<sequence>MEFDSNKPIFLQIYDSICERILSGESPEGSRILSVRDLGAEIGVNPNTVMRSYERLTNDGIIFNKRGIGYFICEGAREKVLEKMREDFMQNELPGILKKIRLLGLSPEVLAGSCSKDTGE</sequence>
<dbReference type="InterPro" id="IPR036388">
    <property type="entry name" value="WH-like_DNA-bd_sf"/>
</dbReference>
<dbReference type="GO" id="GO:0003677">
    <property type="term" value="F:DNA binding"/>
    <property type="evidence" value="ECO:0007669"/>
    <property type="project" value="UniProtKB-KW"/>
</dbReference>
<reference evidence="5" key="1">
    <citation type="submission" date="2020-10" db="EMBL/GenBank/DDBJ databases">
        <authorList>
            <person name="Gilroy R."/>
        </authorList>
    </citation>
    <scope>NUCLEOTIDE SEQUENCE</scope>
    <source>
        <strain evidence="5">G3-8215</strain>
    </source>
</reference>
<evidence type="ECO:0000256" key="3">
    <source>
        <dbReference type="ARBA" id="ARBA00023163"/>
    </source>
</evidence>
<dbReference type="SMART" id="SM00345">
    <property type="entry name" value="HTH_GNTR"/>
    <property type="match status" value="1"/>
</dbReference>
<dbReference type="PROSITE" id="PS50949">
    <property type="entry name" value="HTH_GNTR"/>
    <property type="match status" value="1"/>
</dbReference>
<evidence type="ECO:0000313" key="6">
    <source>
        <dbReference type="Proteomes" id="UP000725002"/>
    </source>
</evidence>
<reference evidence="5" key="2">
    <citation type="journal article" date="2021" name="PeerJ">
        <title>Extensive microbial diversity within the chicken gut microbiome revealed by metagenomics and culture.</title>
        <authorList>
            <person name="Gilroy R."/>
            <person name="Ravi A."/>
            <person name="Getino M."/>
            <person name="Pursley I."/>
            <person name="Horton D.L."/>
            <person name="Alikhan N.F."/>
            <person name="Baker D."/>
            <person name="Gharbi K."/>
            <person name="Hall N."/>
            <person name="Watson M."/>
            <person name="Adriaenssens E.M."/>
            <person name="Foster-Nyarko E."/>
            <person name="Jarju S."/>
            <person name="Secka A."/>
            <person name="Antonio M."/>
            <person name="Oren A."/>
            <person name="Chaudhuri R.R."/>
            <person name="La Ragione R."/>
            <person name="Hildebrand F."/>
            <person name="Pallen M.J."/>
        </authorList>
    </citation>
    <scope>NUCLEOTIDE SEQUENCE</scope>
    <source>
        <strain evidence="5">G3-8215</strain>
    </source>
</reference>
<dbReference type="PANTHER" id="PTHR38445">
    <property type="entry name" value="HTH-TYPE TRANSCRIPTIONAL REPRESSOR YTRA"/>
    <property type="match status" value="1"/>
</dbReference>